<evidence type="ECO:0000313" key="4">
    <source>
        <dbReference type="Proteomes" id="UP000265618"/>
    </source>
</evidence>
<feature type="region of interest" description="Disordered" evidence="1">
    <location>
        <begin position="66"/>
        <end position="87"/>
    </location>
</feature>
<dbReference type="AlphaFoldDB" id="A0A9K3GJU7"/>
<evidence type="ECO:0000256" key="2">
    <source>
        <dbReference type="SAM" id="Phobius"/>
    </source>
</evidence>
<protein>
    <submittedName>
        <fullName evidence="3">Uncharacterized protein</fullName>
    </submittedName>
</protein>
<keyword evidence="2" id="KW-0472">Membrane</keyword>
<reference evidence="3 4" key="1">
    <citation type="journal article" date="2018" name="PLoS ONE">
        <title>The draft genome of Kipferlia bialata reveals reductive genome evolution in fornicate parasites.</title>
        <authorList>
            <person name="Tanifuji G."/>
            <person name="Takabayashi S."/>
            <person name="Kume K."/>
            <person name="Takagi M."/>
            <person name="Nakayama T."/>
            <person name="Kamikawa R."/>
            <person name="Inagaki Y."/>
            <person name="Hashimoto T."/>
        </authorList>
    </citation>
    <scope>NUCLEOTIDE SEQUENCE [LARGE SCALE GENOMIC DNA]</scope>
    <source>
        <strain evidence="3">NY0173</strain>
    </source>
</reference>
<name>A0A9K3GJU7_9EUKA</name>
<accession>A0A9K3GJU7</accession>
<proteinExistence type="predicted"/>
<dbReference type="EMBL" id="BDIP01002607">
    <property type="protein sequence ID" value="GIQ86549.1"/>
    <property type="molecule type" value="Genomic_DNA"/>
</dbReference>
<evidence type="ECO:0000256" key="1">
    <source>
        <dbReference type="SAM" id="MobiDB-lite"/>
    </source>
</evidence>
<comment type="caution">
    <text evidence="3">The sequence shown here is derived from an EMBL/GenBank/DDBJ whole genome shotgun (WGS) entry which is preliminary data.</text>
</comment>
<feature type="transmembrane region" description="Helical" evidence="2">
    <location>
        <begin position="122"/>
        <end position="142"/>
    </location>
</feature>
<keyword evidence="2" id="KW-1133">Transmembrane helix</keyword>
<keyword evidence="2" id="KW-0812">Transmembrane</keyword>
<feature type="non-terminal residue" evidence="3">
    <location>
        <position position="1"/>
    </location>
</feature>
<evidence type="ECO:0000313" key="3">
    <source>
        <dbReference type="EMBL" id="GIQ86549.1"/>
    </source>
</evidence>
<organism evidence="3 4">
    <name type="scientific">Kipferlia bialata</name>
    <dbReference type="NCBI Taxonomy" id="797122"/>
    <lineage>
        <taxon>Eukaryota</taxon>
        <taxon>Metamonada</taxon>
        <taxon>Carpediemonas-like organisms</taxon>
        <taxon>Kipferlia</taxon>
    </lineage>
</organism>
<keyword evidence="4" id="KW-1185">Reference proteome</keyword>
<feature type="region of interest" description="Disordered" evidence="1">
    <location>
        <begin position="26"/>
        <end position="49"/>
    </location>
</feature>
<dbReference type="Proteomes" id="UP000265618">
    <property type="component" value="Unassembled WGS sequence"/>
</dbReference>
<gene>
    <name evidence="3" type="ORF">KIPB_008424</name>
</gene>
<feature type="compositionally biased region" description="Low complexity" evidence="1">
    <location>
        <begin position="31"/>
        <end position="46"/>
    </location>
</feature>
<feature type="transmembrane region" description="Helical" evidence="2">
    <location>
        <begin position="92"/>
        <end position="110"/>
    </location>
</feature>
<sequence>RTDSEQDGLDTNVIISHQEIDALLCHDQTPSQSQRGSRRGSSVSGSVRDEALLGQAQFTSIKDMPDRSRLPWRRSDDREREREEEKPRDAEYGLLAPLVACVLSFIGAVLDSGNGFSLNKINFIVILAYLVAYPVIYAAYLIRKEGHALGPALKLALDVEGRSFAVFDGHCVRDLFLDPLNELTGYTQAPSVQSRHRTDSLIDMDDLTSVNVDDGRMQMVGTLSPGLEMHQTFQFYSPMSQDSDLSSDSPNTQAHTVLSMAGDTPSEALVHRDRVDPATQRSFIMEPARFFAPDAVPLSICYCM</sequence>